<dbReference type="NCBIfam" id="TIGR02037">
    <property type="entry name" value="degP_htrA_DO"/>
    <property type="match status" value="1"/>
</dbReference>
<dbReference type="InterPro" id="IPR011782">
    <property type="entry name" value="Pept_S1C_Do"/>
</dbReference>
<dbReference type="InterPro" id="IPR001478">
    <property type="entry name" value="PDZ"/>
</dbReference>
<dbReference type="CDD" id="cd10839">
    <property type="entry name" value="cpPDZ1_DegP-like"/>
    <property type="match status" value="1"/>
</dbReference>
<evidence type="ECO:0000313" key="3">
    <source>
        <dbReference type="Proteomes" id="UP001166291"/>
    </source>
</evidence>
<dbReference type="Pfam" id="PF13365">
    <property type="entry name" value="Trypsin_2"/>
    <property type="match status" value="1"/>
</dbReference>
<dbReference type="Pfam" id="PF13180">
    <property type="entry name" value="PDZ_2"/>
    <property type="match status" value="1"/>
</dbReference>
<reference evidence="2" key="1">
    <citation type="submission" date="2021-07" db="EMBL/GenBank/DDBJ databases">
        <title>Zhongshania sp. CAU 1632 isolated from seawater.</title>
        <authorList>
            <person name="Kim W."/>
        </authorList>
    </citation>
    <scope>NUCLEOTIDE SEQUENCE</scope>
    <source>
        <strain evidence="2">CAU 1632</strain>
    </source>
</reference>
<evidence type="ECO:0000259" key="1">
    <source>
        <dbReference type="PROSITE" id="PS50106"/>
    </source>
</evidence>
<dbReference type="EMBL" id="JAHWDQ010000001">
    <property type="protein sequence ID" value="MBW2939456.1"/>
    <property type="molecule type" value="Genomic_DNA"/>
</dbReference>
<accession>A0ABS6VME1</accession>
<dbReference type="Proteomes" id="UP001166291">
    <property type="component" value="Unassembled WGS sequence"/>
</dbReference>
<feature type="domain" description="PDZ" evidence="1">
    <location>
        <begin position="378"/>
        <end position="457"/>
    </location>
</feature>
<name>A0ABS6VME1_9GAMM</name>
<proteinExistence type="predicted"/>
<gene>
    <name evidence="2" type="ORF">KXJ70_01615</name>
</gene>
<keyword evidence="3" id="KW-1185">Reference proteome</keyword>
<dbReference type="PROSITE" id="PS50106">
    <property type="entry name" value="PDZ"/>
    <property type="match status" value="2"/>
</dbReference>
<sequence length="466" mass="49461">MTNMLLSLRASRHKLLRVLIFCFLAGLAQVSLAFFPQQDGSGRELPSLAPMLKTVNPAVVNISTYTTQTIRQNPLLNDPFFRRFFNVPEQQMQRPQQRRTQAAGSGVIIDAKKGIVLTNHHVINGADEITVSMEDGRNFTATLVGSDPDVDIAVLKIDAKNLHSVKLADSEKLEVGDYVVAIGNPFGLGQTVTTGIVSALGRTGLGIEGYENFIQTDASINPGNSGGALVNLRGELIGVNTAILAPAGGNVGIGFAIPINMAKVSIDQILEHGEVRRGQLGVVIQDLTPELADAFKVGKHQRGAVIAEVQSGSAAEQAGLQAGDVVVEVDGKDILSSAQLRNAVGLKRVGDRIIVTALREGKRKEFRAELAAVVTSPVATVGEATSELLKGVTLRDAENGQGVLVTEVANTAEAAGKLAQGDLIVSVNQRRVADVKEFSEILSASKGRLLLRVVRGQLALWVVLQS</sequence>
<organism evidence="2 3">
    <name type="scientific">Zhongshania aquimaris</name>
    <dbReference type="NCBI Taxonomy" id="2857107"/>
    <lineage>
        <taxon>Bacteria</taxon>
        <taxon>Pseudomonadati</taxon>
        <taxon>Pseudomonadota</taxon>
        <taxon>Gammaproteobacteria</taxon>
        <taxon>Cellvibrionales</taxon>
        <taxon>Spongiibacteraceae</taxon>
        <taxon>Zhongshania</taxon>
    </lineage>
</organism>
<protein>
    <submittedName>
        <fullName evidence="2">DegQ family serine endoprotease</fullName>
    </submittedName>
</protein>
<dbReference type="PANTHER" id="PTHR22939:SF129">
    <property type="entry name" value="SERINE PROTEASE HTRA2, MITOCHONDRIAL"/>
    <property type="match status" value="1"/>
</dbReference>
<dbReference type="SMART" id="SM00228">
    <property type="entry name" value="PDZ"/>
    <property type="match status" value="2"/>
</dbReference>
<comment type="caution">
    <text evidence="2">The sequence shown here is derived from an EMBL/GenBank/DDBJ whole genome shotgun (WGS) entry which is preliminary data.</text>
</comment>
<feature type="domain" description="PDZ" evidence="1">
    <location>
        <begin position="269"/>
        <end position="361"/>
    </location>
</feature>
<dbReference type="RefSeq" id="WP_219041712.1">
    <property type="nucleotide sequence ID" value="NZ_JAHWDQ010000001.1"/>
</dbReference>
<dbReference type="PANTHER" id="PTHR22939">
    <property type="entry name" value="SERINE PROTEASE FAMILY S1C HTRA-RELATED"/>
    <property type="match status" value="1"/>
</dbReference>
<evidence type="ECO:0000313" key="2">
    <source>
        <dbReference type="EMBL" id="MBW2939456.1"/>
    </source>
</evidence>